<dbReference type="AlphaFoldDB" id="A0A8H3KYM2"/>
<comment type="caution">
    <text evidence="1">The sequence shown here is derived from an EMBL/GenBank/DDBJ whole genome shotgun (WGS) entry which is preliminary data.</text>
</comment>
<evidence type="ECO:0000313" key="1">
    <source>
        <dbReference type="EMBL" id="GES77349.1"/>
    </source>
</evidence>
<name>A0A8H3KYM2_9GLOM</name>
<dbReference type="Proteomes" id="UP000615446">
    <property type="component" value="Unassembled WGS sequence"/>
</dbReference>
<dbReference type="PANTHER" id="PTHR35871">
    <property type="entry name" value="EXPRESSED PROTEIN"/>
    <property type="match status" value="1"/>
</dbReference>
<organism evidence="1 2">
    <name type="scientific">Rhizophagus clarus</name>
    <dbReference type="NCBI Taxonomy" id="94130"/>
    <lineage>
        <taxon>Eukaryota</taxon>
        <taxon>Fungi</taxon>
        <taxon>Fungi incertae sedis</taxon>
        <taxon>Mucoromycota</taxon>
        <taxon>Glomeromycotina</taxon>
        <taxon>Glomeromycetes</taxon>
        <taxon>Glomerales</taxon>
        <taxon>Glomeraceae</taxon>
        <taxon>Rhizophagus</taxon>
    </lineage>
</organism>
<dbReference type="PANTHER" id="PTHR35871:SF1">
    <property type="entry name" value="CXC1-LIKE CYSTEINE CLUSTER ASSOCIATED WITH KDZ TRANSPOSASES DOMAIN-CONTAINING PROTEIN"/>
    <property type="match status" value="1"/>
</dbReference>
<gene>
    <name evidence="1" type="ORF">RCL2_000473000</name>
</gene>
<protein>
    <submittedName>
        <fullName evidence="1">Uncharacterized protein</fullName>
    </submittedName>
</protein>
<dbReference type="EMBL" id="BLAL01000030">
    <property type="protein sequence ID" value="GES77349.1"/>
    <property type="molecule type" value="Genomic_DNA"/>
</dbReference>
<evidence type="ECO:0000313" key="2">
    <source>
        <dbReference type="Proteomes" id="UP000615446"/>
    </source>
</evidence>
<accession>A0A8H3KYM2</accession>
<proteinExistence type="predicted"/>
<reference evidence="1" key="1">
    <citation type="submission" date="2019-10" db="EMBL/GenBank/DDBJ databases">
        <title>Conservation and host-specific expression of non-tandemly repeated heterogenous ribosome RNA gene in arbuscular mycorrhizal fungi.</title>
        <authorList>
            <person name="Maeda T."/>
            <person name="Kobayashi Y."/>
            <person name="Nakagawa T."/>
            <person name="Ezawa T."/>
            <person name="Yamaguchi K."/>
            <person name="Bino T."/>
            <person name="Nishimoto Y."/>
            <person name="Shigenobu S."/>
            <person name="Kawaguchi M."/>
        </authorList>
    </citation>
    <scope>NUCLEOTIDE SEQUENCE</scope>
    <source>
        <strain evidence="1">HR1</strain>
    </source>
</reference>
<sequence>MSSKKKIIESDDILTDDGWNFKEVEVKIENLKEELKKDQYRMSVIEYNKKRAIFEMLKQVKDNEKESIKASVKVAKLVFINSCPYKICNQRRYTIPTKFKEFVKQTLLLKIGIIKQKTISDSTTRYIKFFSSTTKVRFDEYERNDVVEYHKMFLNEMAKYEPYMIINLTEACEQLKLDAQAIENYSNIPHEAFVYLISRKNQEGYWTMNHLLKQVKLKVIPIFEALFPICIAVFVFDNSSIHTIFLLDVLIASKMNLF</sequence>
<dbReference type="OrthoDB" id="2431949at2759"/>